<organism evidence="2">
    <name type="scientific">Propionibacterium freudenreichii subsp. freudenreichii</name>
    <dbReference type="NCBI Taxonomy" id="66712"/>
    <lineage>
        <taxon>Bacteria</taxon>
        <taxon>Bacillati</taxon>
        <taxon>Actinomycetota</taxon>
        <taxon>Actinomycetes</taxon>
        <taxon>Propionibacteriales</taxon>
        <taxon>Propionibacteriaceae</taxon>
        <taxon>Propionibacterium</taxon>
    </lineage>
</organism>
<sequence length="159" mass="17202">MLNAGASRDGLVGRIPAGWREASGYAVAAVLAGLVVAHLAEALELMLFVNADSLVTVLMARSLAAGQPQDWAMSPVLFIPETAVYFLLALFGMGVRATLMANAAVNSWPCTLQFDLSPEQGAPVNGLCGARWRHFPACACWHFWTVRNAGDISWRRTWQ</sequence>
<dbReference type="AlphaFoldDB" id="A0A0B7P1D6"/>
<reference evidence="2" key="1">
    <citation type="submission" date="2014-08" db="EMBL/GenBank/DDBJ databases">
        <authorList>
            <person name="Falentin Helene"/>
        </authorList>
    </citation>
    <scope>NUCLEOTIDE SEQUENCE</scope>
</reference>
<accession>A0A0B7P1D6</accession>
<dbReference type="EMBL" id="LM676438">
    <property type="protein sequence ID" value="CEP27567.1"/>
    <property type="molecule type" value="Genomic_DNA"/>
</dbReference>
<dbReference type="KEGG" id="pfre:RM25_1861"/>
<name>A0A0B7P1D6_PROFF</name>
<feature type="transmembrane region" description="Helical" evidence="1">
    <location>
        <begin position="71"/>
        <end position="91"/>
    </location>
</feature>
<gene>
    <name evidence="2" type="ORF">PFCIRM138_03920</name>
</gene>
<evidence type="ECO:0000256" key="1">
    <source>
        <dbReference type="SAM" id="Phobius"/>
    </source>
</evidence>
<evidence type="ECO:0000313" key="2">
    <source>
        <dbReference type="EMBL" id="CEP27567.1"/>
    </source>
</evidence>
<dbReference type="PATRIC" id="fig|66712.6.peg.1888"/>
<proteinExistence type="predicted"/>
<keyword evidence="1" id="KW-0472">Membrane</keyword>
<protein>
    <submittedName>
        <fullName evidence="2">Uncharacterized protein</fullName>
    </submittedName>
</protein>
<keyword evidence="1" id="KW-1133">Transmembrane helix</keyword>
<keyword evidence="1" id="KW-0812">Transmembrane</keyword>
<feature type="transmembrane region" description="Helical" evidence="1">
    <location>
        <begin position="22"/>
        <end position="40"/>
    </location>
</feature>